<feature type="transmembrane region" description="Helical" evidence="1">
    <location>
        <begin position="152"/>
        <end position="175"/>
    </location>
</feature>
<dbReference type="OrthoDB" id="426386at2759"/>
<dbReference type="Pfam" id="PF06916">
    <property type="entry name" value="FAM210A-B_dom"/>
    <property type="match status" value="1"/>
</dbReference>
<feature type="domain" description="DUF1279" evidence="2">
    <location>
        <begin position="144"/>
        <end position="280"/>
    </location>
</feature>
<evidence type="ECO:0000259" key="2">
    <source>
        <dbReference type="Pfam" id="PF06916"/>
    </source>
</evidence>
<evidence type="ECO:0000313" key="3">
    <source>
        <dbReference type="EMBL" id="CAG8440697.1"/>
    </source>
</evidence>
<evidence type="ECO:0000313" key="4">
    <source>
        <dbReference type="Proteomes" id="UP000789508"/>
    </source>
</evidence>
<organism evidence="3 4">
    <name type="scientific">Ambispora leptoticha</name>
    <dbReference type="NCBI Taxonomy" id="144679"/>
    <lineage>
        <taxon>Eukaryota</taxon>
        <taxon>Fungi</taxon>
        <taxon>Fungi incertae sedis</taxon>
        <taxon>Mucoromycota</taxon>
        <taxon>Glomeromycotina</taxon>
        <taxon>Glomeromycetes</taxon>
        <taxon>Archaeosporales</taxon>
        <taxon>Ambisporaceae</taxon>
        <taxon>Ambispora</taxon>
    </lineage>
</organism>
<dbReference type="InterPro" id="IPR045866">
    <property type="entry name" value="FAM210A/B-like"/>
</dbReference>
<dbReference type="GO" id="GO:0005739">
    <property type="term" value="C:mitochondrion"/>
    <property type="evidence" value="ECO:0007669"/>
    <property type="project" value="TreeGrafter"/>
</dbReference>
<dbReference type="Proteomes" id="UP000789508">
    <property type="component" value="Unassembled WGS sequence"/>
</dbReference>
<reference evidence="3" key="1">
    <citation type="submission" date="2021-06" db="EMBL/GenBank/DDBJ databases">
        <authorList>
            <person name="Kallberg Y."/>
            <person name="Tangrot J."/>
            <person name="Rosling A."/>
        </authorList>
    </citation>
    <scope>NUCLEOTIDE SEQUENCE</scope>
    <source>
        <strain evidence="3">FL130A</strain>
    </source>
</reference>
<protein>
    <submittedName>
        <fullName evidence="3">2151_t:CDS:1</fullName>
    </submittedName>
</protein>
<keyword evidence="1" id="KW-1133">Transmembrane helix</keyword>
<evidence type="ECO:0000256" key="1">
    <source>
        <dbReference type="SAM" id="Phobius"/>
    </source>
</evidence>
<dbReference type="PANTHER" id="PTHR21377:SF0">
    <property type="entry name" value="PROTEIN FAM210B, MITOCHONDRIAL"/>
    <property type="match status" value="1"/>
</dbReference>
<dbReference type="InterPro" id="IPR009688">
    <property type="entry name" value="FAM210A/B-like_dom"/>
</dbReference>
<keyword evidence="1" id="KW-0812">Transmembrane</keyword>
<gene>
    <name evidence="3" type="ORF">ALEPTO_LOCUS283</name>
</gene>
<proteinExistence type="predicted"/>
<name>A0A9N8V3K9_9GLOM</name>
<dbReference type="EMBL" id="CAJVPS010000015">
    <property type="protein sequence ID" value="CAG8440697.1"/>
    <property type="molecule type" value="Genomic_DNA"/>
</dbReference>
<keyword evidence="4" id="KW-1185">Reference proteome</keyword>
<comment type="caution">
    <text evidence="3">The sequence shown here is derived from an EMBL/GenBank/DDBJ whole genome shotgun (WGS) entry which is preliminary data.</text>
</comment>
<accession>A0A9N8V3K9</accession>
<dbReference type="PANTHER" id="PTHR21377">
    <property type="entry name" value="PROTEIN FAM210B, MITOCHONDRIAL"/>
    <property type="match status" value="1"/>
</dbReference>
<dbReference type="AlphaFoldDB" id="A0A9N8V3K9"/>
<sequence length="297" mass="33926">MFRWKHVIPLAERKGLKTFLTRDSNVLPLSFIPFSWFSPSTHTKITFDNLTRQLTFFVQPHTNKFITNSTTITRHHYSKFHSIFVSKPKTETTIRWPLTLSRRQNLFASFRDYLFLERRYPHSKASSTSTRIENAGEKLSMFSRLKLLTRQYGASAVVVYFAISAIDLAATLILIQSGGGERVKKVEDWITETFGINTRHLHVEKDHNPTTPTARTIPGQEDTTVMVTKNDATTTNMHSNDNSKHKAQQTPSWMSTLAIAYLIHKLLLPLRLGVTAAVTPPLVRKLQSMGWNIGKKT</sequence>
<keyword evidence="1" id="KW-0472">Membrane</keyword>